<accession>A0A419X422</accession>
<dbReference type="AlphaFoldDB" id="A0A419X422"/>
<dbReference type="SUPFAM" id="SSF49464">
    <property type="entry name" value="Carboxypeptidase regulatory domain-like"/>
    <property type="match status" value="1"/>
</dbReference>
<protein>
    <submittedName>
        <fullName evidence="1">Carboxypeptidase-like protein</fullName>
    </submittedName>
</protein>
<dbReference type="OrthoDB" id="668629at2"/>
<reference evidence="1 2" key="1">
    <citation type="submission" date="2018-09" db="EMBL/GenBank/DDBJ databases">
        <title>Genomic Encyclopedia of Archaeal and Bacterial Type Strains, Phase II (KMG-II): from individual species to whole genera.</title>
        <authorList>
            <person name="Goeker M."/>
        </authorList>
    </citation>
    <scope>NUCLEOTIDE SEQUENCE [LARGE SCALE GENOMIC DNA]</scope>
    <source>
        <strain evidence="1 2">DSM 21950</strain>
    </source>
</reference>
<organism evidence="1 2">
    <name type="scientific">Marinifilum flexuosum</name>
    <dbReference type="NCBI Taxonomy" id="1117708"/>
    <lineage>
        <taxon>Bacteria</taxon>
        <taxon>Pseudomonadati</taxon>
        <taxon>Bacteroidota</taxon>
        <taxon>Bacteroidia</taxon>
        <taxon>Marinilabiliales</taxon>
        <taxon>Marinifilaceae</taxon>
    </lineage>
</organism>
<keyword evidence="2" id="KW-1185">Reference proteome</keyword>
<comment type="caution">
    <text evidence="1">The sequence shown here is derived from an EMBL/GenBank/DDBJ whole genome shotgun (WGS) entry which is preliminary data.</text>
</comment>
<dbReference type="EMBL" id="RAPQ01000009">
    <property type="protein sequence ID" value="RKE02494.1"/>
    <property type="molecule type" value="Genomic_DNA"/>
</dbReference>
<dbReference type="GO" id="GO:0004180">
    <property type="term" value="F:carboxypeptidase activity"/>
    <property type="evidence" value="ECO:0007669"/>
    <property type="project" value="UniProtKB-KW"/>
</dbReference>
<evidence type="ECO:0000313" key="2">
    <source>
        <dbReference type="Proteomes" id="UP000284531"/>
    </source>
</evidence>
<dbReference type="RefSeq" id="WP_120240354.1">
    <property type="nucleotide sequence ID" value="NZ_RAPQ01000009.1"/>
</dbReference>
<dbReference type="Pfam" id="PF13715">
    <property type="entry name" value="CarbopepD_reg_2"/>
    <property type="match status" value="1"/>
</dbReference>
<gene>
    <name evidence="1" type="ORF">BXY64_2584</name>
</gene>
<keyword evidence="1" id="KW-0645">Protease</keyword>
<dbReference type="Proteomes" id="UP000284531">
    <property type="component" value="Unassembled WGS sequence"/>
</dbReference>
<proteinExistence type="predicted"/>
<dbReference type="InterPro" id="IPR008969">
    <property type="entry name" value="CarboxyPept-like_regulatory"/>
</dbReference>
<keyword evidence="1" id="KW-0378">Hydrolase</keyword>
<keyword evidence="1" id="KW-0121">Carboxypeptidase</keyword>
<sequence length="149" mass="17481">MNKLTLVISIFTLLVFNVYGQQKSIKGIVIDENLELIPSVTIFNTDTVEIGQTNIDGEFNITIPKDTNQLIFAFVGMEWLTIQFESNCNQLEVIMMFDAIYDFMTLRRVDRLRKKRFDKLSEVRKKAFGKGIFKTDTVNYKQEFVRYRD</sequence>
<name>A0A419X422_9BACT</name>
<evidence type="ECO:0000313" key="1">
    <source>
        <dbReference type="EMBL" id="RKE02494.1"/>
    </source>
</evidence>